<accession>A0ACB9WAJ6</accession>
<keyword evidence="2" id="KW-1185">Reference proteome</keyword>
<dbReference type="Proteomes" id="UP001057452">
    <property type="component" value="Chromosome 17"/>
</dbReference>
<evidence type="ECO:0000313" key="1">
    <source>
        <dbReference type="EMBL" id="KAI4810283.1"/>
    </source>
</evidence>
<dbReference type="EMBL" id="CM043801">
    <property type="protein sequence ID" value="KAI4810283.1"/>
    <property type="molecule type" value="Genomic_DNA"/>
</dbReference>
<gene>
    <name evidence="1" type="ORF">KUCAC02_019122</name>
</gene>
<reference evidence="1" key="1">
    <citation type="submission" date="2022-05" db="EMBL/GenBank/DDBJ databases">
        <title>Chromosome-level genome of Chaenocephalus aceratus.</title>
        <authorList>
            <person name="Park H."/>
        </authorList>
    </citation>
    <scope>NUCLEOTIDE SEQUENCE</scope>
    <source>
        <strain evidence="1">KU_202001</strain>
    </source>
</reference>
<evidence type="ECO:0000313" key="2">
    <source>
        <dbReference type="Proteomes" id="UP001057452"/>
    </source>
</evidence>
<name>A0ACB9WAJ6_CHAAC</name>
<sequence>MCVRRQQKAAKTKINMEPQQEHRLETEEEEQEGSLGKEQENKEECAGRKINRGEDGEERAKVRFERLSSEEDGQDPSSDSGGEH</sequence>
<organism evidence="1 2">
    <name type="scientific">Chaenocephalus aceratus</name>
    <name type="common">Blackfin icefish</name>
    <name type="synonym">Chaenichthys aceratus</name>
    <dbReference type="NCBI Taxonomy" id="36190"/>
    <lineage>
        <taxon>Eukaryota</taxon>
        <taxon>Metazoa</taxon>
        <taxon>Chordata</taxon>
        <taxon>Craniata</taxon>
        <taxon>Vertebrata</taxon>
        <taxon>Euteleostomi</taxon>
        <taxon>Actinopterygii</taxon>
        <taxon>Neopterygii</taxon>
        <taxon>Teleostei</taxon>
        <taxon>Neoteleostei</taxon>
        <taxon>Acanthomorphata</taxon>
        <taxon>Eupercaria</taxon>
        <taxon>Perciformes</taxon>
        <taxon>Notothenioidei</taxon>
        <taxon>Channichthyidae</taxon>
        <taxon>Chaenocephalus</taxon>
    </lineage>
</organism>
<comment type="caution">
    <text evidence="1">The sequence shown here is derived from an EMBL/GenBank/DDBJ whole genome shotgun (WGS) entry which is preliminary data.</text>
</comment>
<proteinExistence type="predicted"/>
<protein>
    <submittedName>
        <fullName evidence="1">Uncharacterized protein</fullName>
    </submittedName>
</protein>